<keyword evidence="4 6" id="KW-1133">Transmembrane helix</keyword>
<dbReference type="PANTHER" id="PTHR12385">
    <property type="entry name" value="CHOLINE TRANSPORTER-LIKE (SLC FAMILY 44)"/>
    <property type="match status" value="1"/>
</dbReference>
<feature type="transmembrane region" description="Helical" evidence="6">
    <location>
        <begin position="41"/>
        <end position="61"/>
    </location>
</feature>
<gene>
    <name evidence="7" type="ORF">CTEN210_05605</name>
</gene>
<evidence type="ECO:0000256" key="5">
    <source>
        <dbReference type="ARBA" id="ARBA00023136"/>
    </source>
</evidence>
<evidence type="ECO:0000256" key="2">
    <source>
        <dbReference type="ARBA" id="ARBA00007168"/>
    </source>
</evidence>
<evidence type="ECO:0000256" key="4">
    <source>
        <dbReference type="ARBA" id="ARBA00022989"/>
    </source>
</evidence>
<evidence type="ECO:0000256" key="3">
    <source>
        <dbReference type="ARBA" id="ARBA00022692"/>
    </source>
</evidence>
<keyword evidence="3 6" id="KW-0812">Transmembrane</keyword>
<dbReference type="AlphaFoldDB" id="A0AAD3H419"/>
<dbReference type="InterPro" id="IPR007603">
    <property type="entry name" value="Choline_transptr-like"/>
</dbReference>
<dbReference type="PANTHER" id="PTHR12385:SF88">
    <property type="entry name" value="CHOLINE TRANSPORTER-LIKE PROTEIN CTL1"/>
    <property type="match status" value="1"/>
</dbReference>
<evidence type="ECO:0000256" key="1">
    <source>
        <dbReference type="ARBA" id="ARBA00004141"/>
    </source>
</evidence>
<keyword evidence="8" id="KW-1185">Reference proteome</keyword>
<evidence type="ECO:0000256" key="6">
    <source>
        <dbReference type="RuleBase" id="RU368066"/>
    </source>
</evidence>
<feature type="transmembrane region" description="Helical" evidence="6">
    <location>
        <begin position="509"/>
        <end position="535"/>
    </location>
</feature>
<sequence>MFQAKTDDHTDQQGDVRDLINVNDTVPAKVEYQKRTFTDKVFAALYFLSYVAYLACGIYLYSQSHQRYEKDENGERVIAAKFMEDATQCCANGSTYGLCAYINNNGRRLAAGPSKFDGDEGIFDAFLEAPQIIAGMAALALAISVTWVVLLRFFAKPIVILSEFAKIAIMITIGIYQEDTNSKIICFVIAGLMLVYMIWARDKLMFAGDIISYSTTAMKANPAIFISSLLTKALYAGNAALFVFFFAESFNVAEVVDIQGFCTFQSPAYVGNMNIYISLSYLWTILLFDKMRLSMIATIVGSWHFHPEDRASVGVAIKNVFPSFGTLSISALIASVAEYLNQLMNQNSWTSWIPPTLFVTAPLKILTLCFGGCLQMLVTMFTKFTVILHVFTGESFMPSARNVCKILKRHFKGGFVTELTSKSVLTLGSYAFSLAIAFVSWKWIDDEFECGTLNKDTGDNIFYILYIILIFFTTWYPVLGIYGIILASKFLQDYGRDALENGTESNNHLWIPPLAATFVGCIAMMMFKFLSAIFLDIIDTLFLCFAIDKDNNVDLTDSEFTKLVEKMPTYTGDEHDTTLREKKDVSSV</sequence>
<comment type="subcellular location">
    <subcellularLocation>
        <location evidence="6">Cell membrane</location>
        <topology evidence="6">Multi-pass membrane protein</topology>
    </subcellularLocation>
    <subcellularLocation>
        <location evidence="1">Membrane</location>
        <topology evidence="1">Multi-pass membrane protein</topology>
    </subcellularLocation>
</comment>
<dbReference type="EMBL" id="BLLK01000032">
    <property type="protein sequence ID" value="GFH49129.1"/>
    <property type="molecule type" value="Genomic_DNA"/>
</dbReference>
<keyword evidence="5 6" id="KW-0472">Membrane</keyword>
<comment type="similarity">
    <text evidence="2 6">Belongs to the CTL (choline transporter-like) family.</text>
</comment>
<comment type="caution">
    <text evidence="7">The sequence shown here is derived from an EMBL/GenBank/DDBJ whole genome shotgun (WGS) entry which is preliminary data.</text>
</comment>
<dbReference type="Pfam" id="PF04515">
    <property type="entry name" value="Choline_transpo"/>
    <property type="match status" value="1"/>
</dbReference>
<dbReference type="GO" id="GO:0005886">
    <property type="term" value="C:plasma membrane"/>
    <property type="evidence" value="ECO:0007669"/>
    <property type="project" value="UniProtKB-SubCell"/>
</dbReference>
<proteinExistence type="inferred from homology"/>
<feature type="transmembrane region" description="Helical" evidence="6">
    <location>
        <begin position="158"/>
        <end position="176"/>
    </location>
</feature>
<feature type="transmembrane region" description="Helical" evidence="6">
    <location>
        <begin position="464"/>
        <end position="488"/>
    </location>
</feature>
<accession>A0AAD3H419</accession>
<organism evidence="7 8">
    <name type="scientific">Chaetoceros tenuissimus</name>
    <dbReference type="NCBI Taxonomy" id="426638"/>
    <lineage>
        <taxon>Eukaryota</taxon>
        <taxon>Sar</taxon>
        <taxon>Stramenopiles</taxon>
        <taxon>Ochrophyta</taxon>
        <taxon>Bacillariophyta</taxon>
        <taxon>Coscinodiscophyceae</taxon>
        <taxon>Chaetocerotophycidae</taxon>
        <taxon>Chaetocerotales</taxon>
        <taxon>Chaetocerotaceae</taxon>
        <taxon>Chaetoceros</taxon>
    </lineage>
</organism>
<feature type="transmembrane region" description="Helical" evidence="6">
    <location>
        <begin position="182"/>
        <end position="199"/>
    </location>
</feature>
<dbReference type="Proteomes" id="UP001054902">
    <property type="component" value="Unassembled WGS sequence"/>
</dbReference>
<feature type="transmembrane region" description="Helical" evidence="6">
    <location>
        <begin position="267"/>
        <end position="288"/>
    </location>
</feature>
<comment type="function">
    <text evidence="6">Choline transporter.</text>
</comment>
<feature type="transmembrane region" description="Helical" evidence="6">
    <location>
        <begin position="132"/>
        <end position="151"/>
    </location>
</feature>
<protein>
    <recommendedName>
        <fullName evidence="6">Choline transporter-like protein</fullName>
    </recommendedName>
</protein>
<name>A0AAD3H419_9STRA</name>
<reference evidence="7 8" key="1">
    <citation type="journal article" date="2021" name="Sci. Rep.">
        <title>The genome of the diatom Chaetoceros tenuissimus carries an ancient integrated fragment of an extant virus.</title>
        <authorList>
            <person name="Hongo Y."/>
            <person name="Kimura K."/>
            <person name="Takaki Y."/>
            <person name="Yoshida Y."/>
            <person name="Baba S."/>
            <person name="Kobayashi G."/>
            <person name="Nagasaki K."/>
            <person name="Hano T."/>
            <person name="Tomaru Y."/>
        </authorList>
    </citation>
    <scope>NUCLEOTIDE SEQUENCE [LARGE SCALE GENOMIC DNA]</scope>
    <source>
        <strain evidence="7 8">NIES-3715</strain>
    </source>
</reference>
<feature type="transmembrane region" description="Helical" evidence="6">
    <location>
        <begin position="220"/>
        <end position="247"/>
    </location>
</feature>
<evidence type="ECO:0000313" key="7">
    <source>
        <dbReference type="EMBL" id="GFH49129.1"/>
    </source>
</evidence>
<evidence type="ECO:0000313" key="8">
    <source>
        <dbReference type="Proteomes" id="UP001054902"/>
    </source>
</evidence>
<feature type="transmembrane region" description="Helical" evidence="6">
    <location>
        <begin position="320"/>
        <end position="340"/>
    </location>
</feature>
<feature type="transmembrane region" description="Helical" evidence="6">
    <location>
        <begin position="352"/>
        <end position="374"/>
    </location>
</feature>
<dbReference type="GO" id="GO:0022857">
    <property type="term" value="F:transmembrane transporter activity"/>
    <property type="evidence" value="ECO:0007669"/>
    <property type="project" value="UniProtKB-UniRule"/>
</dbReference>